<reference evidence="2 3" key="1">
    <citation type="submission" date="2019-06" db="EMBL/GenBank/DDBJ databases">
        <title>Persicimonas caeni gen. nov., sp. nov., a predatory bacterium isolated from solar saltern.</title>
        <authorList>
            <person name="Wang S."/>
        </authorList>
    </citation>
    <scope>NUCLEOTIDE SEQUENCE [LARGE SCALE GENOMIC DNA]</scope>
    <source>
        <strain evidence="2 3">YN101</strain>
    </source>
</reference>
<dbReference type="Proteomes" id="UP000315995">
    <property type="component" value="Chromosome"/>
</dbReference>
<name>A0A4Y6PLR2_PERCE</name>
<proteinExistence type="predicted"/>
<dbReference type="Pfam" id="PF00027">
    <property type="entry name" value="cNMP_binding"/>
    <property type="match status" value="1"/>
</dbReference>
<dbReference type="InterPro" id="IPR014710">
    <property type="entry name" value="RmlC-like_jellyroll"/>
</dbReference>
<dbReference type="InterPro" id="IPR000595">
    <property type="entry name" value="cNMP-bd_dom"/>
</dbReference>
<dbReference type="CDD" id="cd00038">
    <property type="entry name" value="CAP_ED"/>
    <property type="match status" value="1"/>
</dbReference>
<dbReference type="PROSITE" id="PS50042">
    <property type="entry name" value="CNMP_BINDING_3"/>
    <property type="match status" value="1"/>
</dbReference>
<dbReference type="Gene3D" id="2.60.120.10">
    <property type="entry name" value="Jelly Rolls"/>
    <property type="match status" value="1"/>
</dbReference>
<dbReference type="PROSITE" id="PS00888">
    <property type="entry name" value="CNMP_BINDING_1"/>
    <property type="match status" value="1"/>
</dbReference>
<evidence type="ECO:0000313" key="3">
    <source>
        <dbReference type="Proteomes" id="UP000315995"/>
    </source>
</evidence>
<evidence type="ECO:0000259" key="1">
    <source>
        <dbReference type="PROSITE" id="PS50042"/>
    </source>
</evidence>
<dbReference type="SUPFAM" id="SSF51206">
    <property type="entry name" value="cAMP-binding domain-like"/>
    <property type="match status" value="1"/>
</dbReference>
<sequence>MTAIIEETINESPLFKHIGDEWKQRLVESAQLRAFEGGEVIIEEGQQAESLFIVVRGRVRVWTESDGRQVELKTLGQGAYFGEVSLLSGKEATATVEAKTDDVTTVALDRSVLLELFGEDDKVRRMLEGVTLARAKDTIGKVLK</sequence>
<dbReference type="EMBL" id="CP041186">
    <property type="protein sequence ID" value="QDG49231.1"/>
    <property type="molecule type" value="Genomic_DNA"/>
</dbReference>
<dbReference type="AlphaFoldDB" id="A0A4Y6PLR2"/>
<protein>
    <submittedName>
        <fullName evidence="2">Cyclic nucleotide-binding domain-containing protein</fullName>
    </submittedName>
</protein>
<dbReference type="InterPro" id="IPR018488">
    <property type="entry name" value="cNMP-bd_CS"/>
</dbReference>
<accession>A0A5B8XX00</accession>
<dbReference type="SMART" id="SM00100">
    <property type="entry name" value="cNMP"/>
    <property type="match status" value="1"/>
</dbReference>
<dbReference type="RefSeq" id="WP_141195730.1">
    <property type="nucleotide sequence ID" value="NZ_CP041186.1"/>
</dbReference>
<organism evidence="2 3">
    <name type="scientific">Persicimonas caeni</name>
    <dbReference type="NCBI Taxonomy" id="2292766"/>
    <lineage>
        <taxon>Bacteria</taxon>
        <taxon>Deltaproteobacteria</taxon>
        <taxon>Bradymonadales</taxon>
        <taxon>Bradymonadaceae</taxon>
        <taxon>Persicimonas</taxon>
    </lineage>
</organism>
<dbReference type="InterPro" id="IPR018490">
    <property type="entry name" value="cNMP-bd_dom_sf"/>
</dbReference>
<accession>A0A4Y6PLR2</accession>
<gene>
    <name evidence="2" type="ORF">FIV42_00285</name>
</gene>
<dbReference type="PANTHER" id="PTHR23011">
    <property type="entry name" value="CYCLIC NUCLEOTIDE-BINDING DOMAIN CONTAINING PROTEIN"/>
    <property type="match status" value="1"/>
</dbReference>
<keyword evidence="3" id="KW-1185">Reference proteome</keyword>
<feature type="domain" description="Cyclic nucleotide-binding" evidence="1">
    <location>
        <begin position="14"/>
        <end position="134"/>
    </location>
</feature>
<dbReference type="PANTHER" id="PTHR23011:SF28">
    <property type="entry name" value="CYCLIC NUCLEOTIDE-BINDING DOMAIN CONTAINING PROTEIN"/>
    <property type="match status" value="1"/>
</dbReference>
<evidence type="ECO:0000313" key="2">
    <source>
        <dbReference type="EMBL" id="QDG49231.1"/>
    </source>
</evidence>
<dbReference type="OrthoDB" id="5511656at2"/>